<dbReference type="PANTHER" id="PTHR10151:SF126">
    <property type="entry name" value="ECTONUCLEOTIDE PYROPHOSPHATASE_PHOSPHODIESTERASE FAMILY MEMBER 7-LIKE"/>
    <property type="match status" value="1"/>
</dbReference>
<dbReference type="Pfam" id="PF01663">
    <property type="entry name" value="Phosphodiest"/>
    <property type="match status" value="1"/>
</dbReference>
<dbReference type="AlphaFoldDB" id="A0A9Q0YAY8"/>
<sequence length="285" mass="32339">MTDNELNCLILIYTEWIDWPKVILFLIDGLRYDQYGYELPAFYNVEASGVRAEWMDGAFVTLSAPSMYTIATGLHPESHGVVHNLYYDPETGEKTTSYSATLNVSEWWDTGVEPIWVTAKLQGLSVGNIMYPGGMKEVKGIVPDKIIPSDSWWWWNMSLDERVDLAIQWLVEDDFDLVLLYADKPDTLCHTFGTDSPAVKASLDSIDLSVQRLFDQIEENGLSGSVNVIMVSDHGHMNFLRGKQVRLFDYINGSDIEFHMANYGPTFQILPKEGKLEKVRLSACF</sequence>
<comment type="caution">
    <text evidence="1">The sequence shown here is derived from an EMBL/GenBank/DDBJ whole genome shotgun (WGS) entry which is preliminary data.</text>
</comment>
<dbReference type="InterPro" id="IPR002591">
    <property type="entry name" value="Phosphodiest/P_Trfase"/>
</dbReference>
<dbReference type="Proteomes" id="UP001152320">
    <property type="component" value="Unassembled WGS sequence"/>
</dbReference>
<dbReference type="OrthoDB" id="415411at2759"/>
<reference evidence="1" key="1">
    <citation type="submission" date="2021-10" db="EMBL/GenBank/DDBJ databases">
        <title>Tropical sea cucumber genome reveals ecological adaptation and Cuvierian tubules defense mechanism.</title>
        <authorList>
            <person name="Chen T."/>
        </authorList>
    </citation>
    <scope>NUCLEOTIDE SEQUENCE</scope>
    <source>
        <strain evidence="1">Nanhai2018</strain>
        <tissue evidence="1">Muscle</tissue>
    </source>
</reference>
<dbReference type="InterPro" id="IPR017850">
    <property type="entry name" value="Alkaline_phosphatase_core_sf"/>
</dbReference>
<dbReference type="EMBL" id="JAIZAY010000828">
    <property type="protein sequence ID" value="KAJ8017925.1"/>
    <property type="molecule type" value="Genomic_DNA"/>
</dbReference>
<protein>
    <submittedName>
        <fullName evidence="1">Ectonucleotide pyrophosphatase/phosphodiesterase family member 7</fullName>
    </submittedName>
</protein>
<evidence type="ECO:0000313" key="2">
    <source>
        <dbReference type="Proteomes" id="UP001152320"/>
    </source>
</evidence>
<organism evidence="1 2">
    <name type="scientific">Holothuria leucospilota</name>
    <name type="common">Black long sea cucumber</name>
    <name type="synonym">Mertensiothuria leucospilota</name>
    <dbReference type="NCBI Taxonomy" id="206669"/>
    <lineage>
        <taxon>Eukaryota</taxon>
        <taxon>Metazoa</taxon>
        <taxon>Echinodermata</taxon>
        <taxon>Eleutherozoa</taxon>
        <taxon>Echinozoa</taxon>
        <taxon>Holothuroidea</taxon>
        <taxon>Aspidochirotacea</taxon>
        <taxon>Aspidochirotida</taxon>
        <taxon>Holothuriidae</taxon>
        <taxon>Holothuria</taxon>
    </lineage>
</organism>
<accession>A0A9Q0YAY8</accession>
<name>A0A9Q0YAY8_HOLLE</name>
<dbReference type="Gene3D" id="3.40.720.10">
    <property type="entry name" value="Alkaline Phosphatase, subunit A"/>
    <property type="match status" value="1"/>
</dbReference>
<dbReference type="SUPFAM" id="SSF53649">
    <property type="entry name" value="Alkaline phosphatase-like"/>
    <property type="match status" value="1"/>
</dbReference>
<gene>
    <name evidence="1" type="ORF">HOLleu_44371</name>
</gene>
<evidence type="ECO:0000313" key="1">
    <source>
        <dbReference type="EMBL" id="KAJ8017925.1"/>
    </source>
</evidence>
<dbReference type="PANTHER" id="PTHR10151">
    <property type="entry name" value="ECTONUCLEOTIDE PYROPHOSPHATASE/PHOSPHODIESTERASE"/>
    <property type="match status" value="1"/>
</dbReference>
<keyword evidence="2" id="KW-1185">Reference proteome</keyword>
<dbReference type="CDD" id="cd16018">
    <property type="entry name" value="Enpp"/>
    <property type="match status" value="1"/>
</dbReference>
<proteinExistence type="predicted"/>